<feature type="domain" description="BLUF" evidence="1">
    <location>
        <begin position="2"/>
        <end position="93"/>
    </location>
</feature>
<dbReference type="RefSeq" id="WP_227181359.1">
    <property type="nucleotide sequence ID" value="NZ_JAJBZT010000007.1"/>
</dbReference>
<dbReference type="InterPro" id="IPR007024">
    <property type="entry name" value="BLUF_domain"/>
</dbReference>
<dbReference type="PROSITE" id="PS50925">
    <property type="entry name" value="BLUF"/>
    <property type="match status" value="1"/>
</dbReference>
<reference evidence="2" key="1">
    <citation type="submission" date="2021-10" db="EMBL/GenBank/DDBJ databases">
        <title>The complete genome sequence of Leeia sp. TBRC 13508.</title>
        <authorList>
            <person name="Charoenyingcharoen P."/>
            <person name="Yukphan P."/>
        </authorList>
    </citation>
    <scope>NUCLEOTIDE SEQUENCE</scope>
    <source>
        <strain evidence="2">TBRC 13508</strain>
    </source>
</reference>
<proteinExistence type="predicted"/>
<keyword evidence="3" id="KW-1185">Reference proteome</keyword>
<protein>
    <submittedName>
        <fullName evidence="2">BLUF domain-containing protein</fullName>
    </submittedName>
</protein>
<dbReference type="SUPFAM" id="SSF54975">
    <property type="entry name" value="Acylphosphatase/BLUF domain-like"/>
    <property type="match status" value="1"/>
</dbReference>
<comment type="caution">
    <text evidence="2">The sequence shown here is derived from an EMBL/GenBank/DDBJ whole genome shotgun (WGS) entry which is preliminary data.</text>
</comment>
<organism evidence="2 3">
    <name type="scientific">Leeia speluncae</name>
    <dbReference type="NCBI Taxonomy" id="2884804"/>
    <lineage>
        <taxon>Bacteria</taxon>
        <taxon>Pseudomonadati</taxon>
        <taxon>Pseudomonadota</taxon>
        <taxon>Betaproteobacteria</taxon>
        <taxon>Neisseriales</taxon>
        <taxon>Leeiaceae</taxon>
        <taxon>Leeia</taxon>
    </lineage>
</organism>
<dbReference type="Pfam" id="PF04940">
    <property type="entry name" value="BLUF"/>
    <property type="match status" value="1"/>
</dbReference>
<dbReference type="Proteomes" id="UP001165395">
    <property type="component" value="Unassembled WGS sequence"/>
</dbReference>
<dbReference type="Gene3D" id="3.30.70.100">
    <property type="match status" value="1"/>
</dbReference>
<dbReference type="EMBL" id="JAJBZT010000007">
    <property type="protein sequence ID" value="MCB6184550.1"/>
    <property type="molecule type" value="Genomic_DNA"/>
</dbReference>
<evidence type="ECO:0000313" key="3">
    <source>
        <dbReference type="Proteomes" id="UP001165395"/>
    </source>
</evidence>
<name>A0ABS8D8L9_9NEIS</name>
<dbReference type="SMART" id="SM01034">
    <property type="entry name" value="BLUF"/>
    <property type="match status" value="1"/>
</dbReference>
<sequence>MLVRLIYASRSTAAINAQLTDVILKQSKVHNPQRGVTGILCFTEDTFIQVLEGSRSEVSALYNEIVRDTRHKDIELLGFEEIKERQFAHWTMGEVNLAKVNPATLLKYAPKPKIDPFAMSGDQCLSLLEELLSLAAICGR</sequence>
<accession>A0ABS8D8L9</accession>
<evidence type="ECO:0000259" key="1">
    <source>
        <dbReference type="PROSITE" id="PS50925"/>
    </source>
</evidence>
<evidence type="ECO:0000313" key="2">
    <source>
        <dbReference type="EMBL" id="MCB6184550.1"/>
    </source>
</evidence>
<dbReference type="InterPro" id="IPR036046">
    <property type="entry name" value="Acylphosphatase-like_dom_sf"/>
</dbReference>
<gene>
    <name evidence="2" type="ORF">LIN78_13460</name>
</gene>